<dbReference type="EMBL" id="QAOT01000016">
    <property type="protein sequence ID" value="PTR14577.1"/>
    <property type="molecule type" value="Genomic_DNA"/>
</dbReference>
<evidence type="ECO:0000256" key="1">
    <source>
        <dbReference type="SAM" id="MobiDB-lite"/>
    </source>
</evidence>
<reference evidence="2 3" key="1">
    <citation type="submission" date="2018-04" db="EMBL/GenBank/DDBJ databases">
        <title>Genomic Encyclopedia of Type Strains, Phase III (KMG-III): the genomes of soil and plant-associated and newly described type strains.</title>
        <authorList>
            <person name="Whitman W."/>
        </authorList>
    </citation>
    <scope>NUCLEOTIDE SEQUENCE [LARGE SCALE GENOMIC DNA]</scope>
    <source>
        <strain evidence="2 3">KA25</strain>
    </source>
</reference>
<feature type="region of interest" description="Disordered" evidence="1">
    <location>
        <begin position="1"/>
        <end position="20"/>
    </location>
</feature>
<gene>
    <name evidence="2" type="ORF">C8J28_11648</name>
</gene>
<evidence type="ECO:0000313" key="2">
    <source>
        <dbReference type="EMBL" id="PTR14577.1"/>
    </source>
</evidence>
<keyword evidence="3" id="KW-1185">Reference proteome</keyword>
<accession>A0A2T5JWN4</accession>
<dbReference type="Proteomes" id="UP000244060">
    <property type="component" value="Unassembled WGS sequence"/>
</dbReference>
<evidence type="ECO:0000313" key="3">
    <source>
        <dbReference type="Proteomes" id="UP000244060"/>
    </source>
</evidence>
<dbReference type="AlphaFoldDB" id="A0A2T5JWN4"/>
<dbReference type="RefSeq" id="WP_181318531.1">
    <property type="nucleotide sequence ID" value="NZ_CP090021.1"/>
</dbReference>
<name>A0A2T5JWN4_9RHOB</name>
<comment type="caution">
    <text evidence="2">The sequence shown here is derived from an EMBL/GenBank/DDBJ whole genome shotgun (WGS) entry which is preliminary data.</text>
</comment>
<protein>
    <submittedName>
        <fullName evidence="2">Uncharacterized protein</fullName>
    </submittedName>
</protein>
<organism evidence="2 3">
    <name type="scientific">Cereibacter azotoformans</name>
    <dbReference type="NCBI Taxonomy" id="43057"/>
    <lineage>
        <taxon>Bacteria</taxon>
        <taxon>Pseudomonadati</taxon>
        <taxon>Pseudomonadota</taxon>
        <taxon>Alphaproteobacteria</taxon>
        <taxon>Rhodobacterales</taxon>
        <taxon>Paracoccaceae</taxon>
        <taxon>Cereibacter</taxon>
    </lineage>
</organism>
<proteinExistence type="predicted"/>
<sequence length="55" mass="5913">MSNLSQTKSPHHLPDRRSGADFTDAILREAACQAIVDSLRSEGPLAPAGSDDRHN</sequence>